<protein>
    <submittedName>
        <fullName evidence="6">Methyltransferase</fullName>
    </submittedName>
</protein>
<dbReference type="Pfam" id="PF00891">
    <property type="entry name" value="Methyltransf_2"/>
    <property type="match status" value="1"/>
</dbReference>
<dbReference type="GO" id="GO:0008171">
    <property type="term" value="F:O-methyltransferase activity"/>
    <property type="evidence" value="ECO:0007669"/>
    <property type="project" value="InterPro"/>
</dbReference>
<dbReference type="InterPro" id="IPR029063">
    <property type="entry name" value="SAM-dependent_MTases_sf"/>
</dbReference>
<dbReference type="Gene3D" id="3.40.50.150">
    <property type="entry name" value="Vaccinia Virus protein VP39"/>
    <property type="match status" value="1"/>
</dbReference>
<keyword evidence="3" id="KW-0949">S-adenosyl-L-methionine</keyword>
<evidence type="ECO:0000259" key="4">
    <source>
        <dbReference type="Pfam" id="PF00891"/>
    </source>
</evidence>
<dbReference type="InterPro" id="IPR012967">
    <property type="entry name" value="COMT_dimerisation"/>
</dbReference>
<dbReference type="GO" id="GO:0032259">
    <property type="term" value="P:methylation"/>
    <property type="evidence" value="ECO:0007669"/>
    <property type="project" value="UniProtKB-KW"/>
</dbReference>
<dbReference type="RefSeq" id="WP_097378535.1">
    <property type="nucleotide sequence ID" value="NZ_NXNI01000001.1"/>
</dbReference>
<dbReference type="PROSITE" id="PS51683">
    <property type="entry name" value="SAM_OMT_II"/>
    <property type="match status" value="1"/>
</dbReference>
<dbReference type="AlphaFoldDB" id="A0A2A5QRX2"/>
<dbReference type="Proteomes" id="UP000219689">
    <property type="component" value="Unassembled WGS sequence"/>
</dbReference>
<organism evidence="6 7">
    <name type="scientific">Natrinema ejinorense</name>
    <dbReference type="NCBI Taxonomy" id="373386"/>
    <lineage>
        <taxon>Archaea</taxon>
        <taxon>Methanobacteriati</taxon>
        <taxon>Methanobacteriota</taxon>
        <taxon>Stenosarchaea group</taxon>
        <taxon>Halobacteria</taxon>
        <taxon>Halobacteriales</taxon>
        <taxon>Natrialbaceae</taxon>
        <taxon>Natrinema</taxon>
    </lineage>
</organism>
<evidence type="ECO:0000313" key="6">
    <source>
        <dbReference type="EMBL" id="PCR89587.1"/>
    </source>
</evidence>
<evidence type="ECO:0000256" key="3">
    <source>
        <dbReference type="ARBA" id="ARBA00022691"/>
    </source>
</evidence>
<feature type="domain" description="O-methyltransferase dimerisation" evidence="5">
    <location>
        <begin position="15"/>
        <end position="86"/>
    </location>
</feature>
<dbReference type="SUPFAM" id="SSF53335">
    <property type="entry name" value="S-adenosyl-L-methionine-dependent methyltransferases"/>
    <property type="match status" value="1"/>
</dbReference>
<sequence length="336" mass="37634">MSGDVTPNRIIQTGFRFLASKALFAAVELGVFTELAEEPLTREALEERLDLHPRASADFLDALVALGFLERDDGLYRNAPDADLYLDQNKETYVGDALALGNNRMYPAWMNLADAVRTGEPQVDLDDDDEYFNALYEADERLERFASSMTGFSLAVATVIAETFEWEEYETVCDLGTAEGQVPVTIAEKNPHIEATAFDLPKLEPISMEFIAERGMDDRVSFHGGNFLEDPLPEHDVFILGRIIHDWGLSGKKEILERAYEALPEGGVLLVYGTMIDNERRENEMGLLVSLNTLVETADGFDYTPQECETWLREVGFSKTEVRDLPTPETMVVATK</sequence>
<dbReference type="InterPro" id="IPR036390">
    <property type="entry name" value="WH_DNA-bd_sf"/>
</dbReference>
<dbReference type="PANTHER" id="PTHR43712:SF2">
    <property type="entry name" value="O-METHYLTRANSFERASE CICE"/>
    <property type="match status" value="1"/>
</dbReference>
<dbReference type="InterPro" id="IPR036388">
    <property type="entry name" value="WH-like_DNA-bd_sf"/>
</dbReference>
<gene>
    <name evidence="6" type="ORF">CP557_02985</name>
</gene>
<dbReference type="CDD" id="cd02440">
    <property type="entry name" value="AdoMet_MTases"/>
    <property type="match status" value="1"/>
</dbReference>
<dbReference type="InterPro" id="IPR016461">
    <property type="entry name" value="COMT-like"/>
</dbReference>
<dbReference type="PANTHER" id="PTHR43712">
    <property type="entry name" value="PUTATIVE (AFU_ORTHOLOGUE AFUA_4G14580)-RELATED"/>
    <property type="match status" value="1"/>
</dbReference>
<proteinExistence type="predicted"/>
<dbReference type="GO" id="GO:0046983">
    <property type="term" value="F:protein dimerization activity"/>
    <property type="evidence" value="ECO:0007669"/>
    <property type="project" value="InterPro"/>
</dbReference>
<evidence type="ECO:0000256" key="1">
    <source>
        <dbReference type="ARBA" id="ARBA00022603"/>
    </source>
</evidence>
<dbReference type="OrthoDB" id="202096at2157"/>
<dbReference type="Gene3D" id="1.10.10.10">
    <property type="entry name" value="Winged helix-like DNA-binding domain superfamily/Winged helix DNA-binding domain"/>
    <property type="match status" value="1"/>
</dbReference>
<evidence type="ECO:0000313" key="7">
    <source>
        <dbReference type="Proteomes" id="UP000219689"/>
    </source>
</evidence>
<feature type="domain" description="O-methyltransferase C-terminal" evidence="4">
    <location>
        <begin position="109"/>
        <end position="318"/>
    </location>
</feature>
<dbReference type="SUPFAM" id="SSF46785">
    <property type="entry name" value="Winged helix' DNA-binding domain"/>
    <property type="match status" value="1"/>
</dbReference>
<dbReference type="EMBL" id="NXNI01000001">
    <property type="protein sequence ID" value="PCR89587.1"/>
    <property type="molecule type" value="Genomic_DNA"/>
</dbReference>
<dbReference type="Pfam" id="PF08100">
    <property type="entry name" value="Dimerisation"/>
    <property type="match status" value="1"/>
</dbReference>
<comment type="caution">
    <text evidence="6">The sequence shown here is derived from an EMBL/GenBank/DDBJ whole genome shotgun (WGS) entry which is preliminary data.</text>
</comment>
<accession>A0A2A5QRX2</accession>
<name>A0A2A5QRX2_9EURY</name>
<keyword evidence="2 6" id="KW-0808">Transferase</keyword>
<dbReference type="PIRSF" id="PIRSF005739">
    <property type="entry name" value="O-mtase"/>
    <property type="match status" value="1"/>
</dbReference>
<dbReference type="InterPro" id="IPR001077">
    <property type="entry name" value="COMT_C"/>
</dbReference>
<evidence type="ECO:0000259" key="5">
    <source>
        <dbReference type="Pfam" id="PF08100"/>
    </source>
</evidence>
<reference evidence="6 7" key="1">
    <citation type="submission" date="2017-09" db="EMBL/GenBank/DDBJ databases">
        <title>Genome sequences of Natrinema ejinorence JCM 13890T.</title>
        <authorList>
            <person name="Roh S.W."/>
            <person name="Kim Y.B."/>
            <person name="Kim J.Y."/>
        </authorList>
    </citation>
    <scope>NUCLEOTIDE SEQUENCE [LARGE SCALE GENOMIC DNA]</scope>
    <source>
        <strain evidence="6 7">JCM 13890</strain>
    </source>
</reference>
<keyword evidence="7" id="KW-1185">Reference proteome</keyword>
<keyword evidence="1 6" id="KW-0489">Methyltransferase</keyword>
<evidence type="ECO:0000256" key="2">
    <source>
        <dbReference type="ARBA" id="ARBA00022679"/>
    </source>
</evidence>